<dbReference type="SUPFAM" id="SSF56954">
    <property type="entry name" value="Outer membrane efflux proteins (OEP)"/>
    <property type="match status" value="1"/>
</dbReference>
<keyword evidence="4" id="KW-1185">Reference proteome</keyword>
<proteinExistence type="inferred from homology"/>
<dbReference type="GO" id="GO:0009279">
    <property type="term" value="C:cell outer membrane"/>
    <property type="evidence" value="ECO:0007669"/>
    <property type="project" value="UniProtKB-SubCell"/>
</dbReference>
<comment type="caution">
    <text evidence="3">The sequence shown here is derived from an EMBL/GenBank/DDBJ whole genome shotgun (WGS) entry which is preliminary data.</text>
</comment>
<dbReference type="Proteomes" id="UP000064715">
    <property type="component" value="Unassembled WGS sequence"/>
</dbReference>
<dbReference type="InterPro" id="IPR010131">
    <property type="entry name" value="MdtP/NodT-like"/>
</dbReference>
<protein>
    <recommendedName>
        <fullName evidence="5">TolC family protein</fullName>
    </recommendedName>
</protein>
<comment type="subcellular location">
    <subcellularLocation>
        <location evidence="1">Cell outer membrane</location>
        <topology evidence="1">Lipid-anchor</topology>
    </subcellularLocation>
</comment>
<dbReference type="Gene3D" id="1.20.1600.10">
    <property type="entry name" value="Outer membrane efflux proteins (OEP)"/>
    <property type="match status" value="1"/>
</dbReference>
<evidence type="ECO:0000313" key="3">
    <source>
        <dbReference type="EMBL" id="KUQ79406.1"/>
    </source>
</evidence>
<evidence type="ECO:0000256" key="1">
    <source>
        <dbReference type="ARBA" id="ARBA00004459"/>
    </source>
</evidence>
<dbReference type="InterPro" id="IPR003423">
    <property type="entry name" value="OMP_efflux"/>
</dbReference>
<dbReference type="PANTHER" id="PTHR30203">
    <property type="entry name" value="OUTER MEMBRANE CATION EFFLUX PROTEIN"/>
    <property type="match status" value="1"/>
</dbReference>
<evidence type="ECO:0008006" key="5">
    <source>
        <dbReference type="Google" id="ProtNLM"/>
    </source>
</evidence>
<dbReference type="PANTHER" id="PTHR30203:SF30">
    <property type="entry name" value="OUTER MEMBRANE PROTEIN-RELATED"/>
    <property type="match status" value="1"/>
</dbReference>
<dbReference type="EMBL" id="LRCR01000059">
    <property type="protein sequence ID" value="KUQ79406.1"/>
    <property type="molecule type" value="Genomic_DNA"/>
</dbReference>
<reference evidence="4" key="1">
    <citation type="submission" date="2016-01" db="EMBL/GenBank/DDBJ databases">
        <title>WGS of SAMN04407783.</title>
        <authorList>
            <person name="Adams M."/>
            <person name="Sutton G."/>
            <person name="Nelson K."/>
            <person name="Thaden J."/>
            <person name="Fowler V."/>
            <person name="Mccorrison J."/>
            <person name="Sanka R."/>
            <person name="Brinkac L."/>
            <person name="Nierman W."/>
        </authorList>
    </citation>
    <scope>NUCLEOTIDE SEQUENCE [LARGE SCALE GENOMIC DNA]</scope>
    <source>
        <strain evidence="4">GN04363</strain>
    </source>
</reference>
<organism evidence="3 4">
    <name type="scientific">Enterobacter genomosp. O</name>
    <dbReference type="NCBI Taxonomy" id="2364150"/>
    <lineage>
        <taxon>Bacteria</taxon>
        <taxon>Pseudomonadati</taxon>
        <taxon>Pseudomonadota</taxon>
        <taxon>Gammaproteobacteria</taxon>
        <taxon>Enterobacterales</taxon>
        <taxon>Enterobacteriaceae</taxon>
        <taxon>Enterobacter</taxon>
        <taxon>Enterobacter cloacae complex</taxon>
        <taxon>Enterobacter cloacae complex clade O</taxon>
    </lineage>
</organism>
<dbReference type="Pfam" id="PF02321">
    <property type="entry name" value="OEP"/>
    <property type="match status" value="1"/>
</dbReference>
<accession>A0A0X4ECG9</accession>
<evidence type="ECO:0000313" key="4">
    <source>
        <dbReference type="Proteomes" id="UP000064715"/>
    </source>
</evidence>
<name>A0A0X4ECG9_9ENTR</name>
<evidence type="ECO:0000256" key="2">
    <source>
        <dbReference type="ARBA" id="ARBA00007613"/>
    </source>
</evidence>
<dbReference type="OrthoDB" id="188180at2"/>
<comment type="similarity">
    <text evidence="2">Belongs to the outer membrane factor (OMF) (TC 1.B.17) family.</text>
</comment>
<sequence length="479" mass="53681">MCRSVFQILAFLIIMVPLEGLSAAWQSSSPEDNSTISLTLSDAVYLGLRDNRNIRSAYLNRIAQKFDLYVAEDRFTPKLVISGNYLVQQNQDNRSGQTTLTPTTTLLTPYGTRMSLGWTYQNTDAKSGNGTQSDGANFTVIQPLLRGAGKDIATAPVHLAQLTEQVNRLNLKTSISRTITQIIRAYRDLLLAQEQLKIAQNSLVRAKKLIEINRTMIAAGRMAEFDIVQTEADEASQELAQEEALNRLDIARLALLQLLAVDLHSPVVATESLNAHRVVIRADEAFQQAKNSQPEYLAQLIQGDQATINLAVARNQRLWDVSLVGGAAQQNNRINGGANAHTWDNYVGIAVEVPIGELNTRQAEVQAQVNVKNQQLQVEEFRQKLERDVTNAVRDIDTRWRQFEISQRARDLSRRKLEIEREKLTLGRSSNFQVLSYENDLRNAENTRLNALIAYLNAQADLDQILGTTLQSWDITLND</sequence>
<dbReference type="AlphaFoldDB" id="A0A0X4ECG9"/>
<gene>
    <name evidence="3" type="ORF">AWI28_08650</name>
</gene>
<dbReference type="GO" id="GO:0015562">
    <property type="term" value="F:efflux transmembrane transporter activity"/>
    <property type="evidence" value="ECO:0007669"/>
    <property type="project" value="InterPro"/>
</dbReference>